<keyword evidence="2" id="KW-1185">Reference proteome</keyword>
<reference evidence="1" key="1">
    <citation type="submission" date="2022-07" db="EMBL/GenBank/DDBJ databases">
        <title>Phylogenomic reconstructions and comparative analyses of Kickxellomycotina fungi.</title>
        <authorList>
            <person name="Reynolds N.K."/>
            <person name="Stajich J.E."/>
            <person name="Barry K."/>
            <person name="Grigoriev I.V."/>
            <person name="Crous P."/>
            <person name="Smith M.E."/>
        </authorList>
    </citation>
    <scope>NUCLEOTIDE SEQUENCE</scope>
    <source>
        <strain evidence="1">Benny 63K</strain>
    </source>
</reference>
<accession>A0ACC1ISE4</accession>
<protein>
    <submittedName>
        <fullName evidence="1">DNA damage-binding protein 1a</fullName>
    </submittedName>
</protein>
<proteinExistence type="predicted"/>
<dbReference type="Proteomes" id="UP001150581">
    <property type="component" value="Unassembled WGS sequence"/>
</dbReference>
<gene>
    <name evidence="1" type="primary">DDB1A_1</name>
    <name evidence="1" type="ORF">LPJ66_001737</name>
</gene>
<sequence length="1252" mass="131009">MQYQYVVSAHKSSAVSACASGRFTSPQNDNLIVARGNRLEITCLDKAAGALTPMGSEHRLNGHIAHLFALQPADRPTALLLALSAKQQYAVLSWDAASGQVVTEGAGEISERTGRRREGRSLAAVDAQSRAFAVCAYQGIVHVFAVDARARRGVRAAPAHFIDEVRALDMCFLAGDTLELAVLSEDAEGARRVRAYAVGAERMEELWVCAVDAAATHVVALGGGRLLVVGDDAVSVVGSGGRVRGVARRAARVAAVAWVERGARLLVADSDGLLSLVVVRPAGVFVERLGAAPVASALAYLGDGCVFVGSACGDSLLARLRSTPSPEPQLPAGLAGSVLAQRVATGDSFIEPLAAFACLAPLVDLCVAGQGAGKGEGGGNGGVAAGSVVTCSGHRTTPSIRVVRNGVGVEPLAQLDCDGVARTWALTLADSTGSGCAQRRVLMVASLAAASRVLAWAEPGDHGEMAGRAEMADHVEMAELAPCGWATDRPTLAAGATASGGCAVQVTRDHVTLLDFSGRAVAQWPAAPGQPISVAAVSGDAVVVASGARLALLHVRGDASVVCVSECMLPSAVACIDVQMPDAKHVAVGLWDGDVQVLTLPALGRAALRVPALGAPARSLLLCTLGSACYLLVGTGDGRLHQLALLDSFLGVRDHRCVTLGVQPLLLAPFWNRGQLNVFAACDHSAVLFAAPAHRGRLMYANVDAPEITCAAPVVGSAEFPDALCLVSGGRLWVGRPDPVQRLHVRAWPLPPWAAPHRIAFNGAVYALATTHEAVGDAAGGDAPGEFGRLSVLSAQSMGVLGSVLLEPFEMPESLCVADGLDLRRGGVFAMGSSVVLPGDDDARSGRVLLAQWDERARRLLVVGELAVLGAVYALAPFRGMLVAAVGSRLLLLAWQKRTQPLATAASTDGSGWALDAGWELVVVCSQQAQIAALSLCISGDTIVVGDVLASAAVFRYREDGGRHRLVPVARDAAGVWTTAVAALPPPLPQNRALLAPPPVDMEMSVRLPMFDQAFASAECTRFVVADAHHNIIRIAVPGATATATVSSEDADVEGRTAVEARWHLGDQINVIRAGALVMDIPDPEFPDFLRPHLLFGTLQGALGVMASVENGHIGRILDRLQTNLAHLVPTPGMWDYQKWRAYKSDQRECMAFGVLDGDLIETFLDLPTEIQRKVFTGNETATAIAAAAAAGGDPSDSERERKLEYWSRYERVEVESACTCLAVLGVSNIALKENVDLDFVMRLVESLTRLH</sequence>
<comment type="caution">
    <text evidence="1">The sequence shown here is derived from an EMBL/GenBank/DDBJ whole genome shotgun (WGS) entry which is preliminary data.</text>
</comment>
<evidence type="ECO:0000313" key="1">
    <source>
        <dbReference type="EMBL" id="KAJ1900033.1"/>
    </source>
</evidence>
<name>A0ACC1ISE4_9FUNG</name>
<dbReference type="EMBL" id="JANBPG010000108">
    <property type="protein sequence ID" value="KAJ1900033.1"/>
    <property type="molecule type" value="Genomic_DNA"/>
</dbReference>
<evidence type="ECO:0000313" key="2">
    <source>
        <dbReference type="Proteomes" id="UP001150581"/>
    </source>
</evidence>
<organism evidence="1 2">
    <name type="scientific">Kickxella alabastrina</name>
    <dbReference type="NCBI Taxonomy" id="61397"/>
    <lineage>
        <taxon>Eukaryota</taxon>
        <taxon>Fungi</taxon>
        <taxon>Fungi incertae sedis</taxon>
        <taxon>Zoopagomycota</taxon>
        <taxon>Kickxellomycotina</taxon>
        <taxon>Kickxellomycetes</taxon>
        <taxon>Kickxellales</taxon>
        <taxon>Kickxellaceae</taxon>
        <taxon>Kickxella</taxon>
    </lineage>
</organism>